<evidence type="ECO:0000313" key="1">
    <source>
        <dbReference type="EMBL" id="WNH48591.1"/>
    </source>
</evidence>
<dbReference type="RefSeq" id="WP_311183147.1">
    <property type="nucleotide sequence ID" value="NZ_CP115543.1"/>
</dbReference>
<gene>
    <name evidence="1" type="ORF">PDM28_18335</name>
</gene>
<keyword evidence="2" id="KW-1185">Reference proteome</keyword>
<reference evidence="1 2" key="1">
    <citation type="submission" date="2022-12" db="EMBL/GenBank/DDBJ databases">
        <title>Two new species, Stenotrophomonas aracearum and Stenotrophomonas oahuensis, isolated from Anthurium (Araceae family) in Hawaii.</title>
        <authorList>
            <person name="Chunag S.C."/>
            <person name="Dobhal S."/>
            <person name="Alvarez A."/>
            <person name="Arif M."/>
        </authorList>
    </citation>
    <scope>NUCLEOTIDE SEQUENCE [LARGE SCALE GENOMIC DNA]</scope>
    <source>
        <strain evidence="1 2">A5588</strain>
    </source>
</reference>
<protein>
    <submittedName>
        <fullName evidence="1">Uncharacterized protein</fullName>
    </submittedName>
</protein>
<proteinExistence type="predicted"/>
<name>A0ABY9YCU0_9GAMM</name>
<organism evidence="1 2">
    <name type="scientific">Stenotrophomonas aracearum</name>
    <dbReference type="NCBI Taxonomy" id="3003272"/>
    <lineage>
        <taxon>Bacteria</taxon>
        <taxon>Pseudomonadati</taxon>
        <taxon>Pseudomonadota</taxon>
        <taxon>Gammaproteobacteria</taxon>
        <taxon>Lysobacterales</taxon>
        <taxon>Lysobacteraceae</taxon>
        <taxon>Stenotrophomonas</taxon>
    </lineage>
</organism>
<evidence type="ECO:0000313" key="2">
    <source>
        <dbReference type="Proteomes" id="UP001305421"/>
    </source>
</evidence>
<dbReference type="EMBL" id="CP115543">
    <property type="protein sequence ID" value="WNH48591.1"/>
    <property type="molecule type" value="Genomic_DNA"/>
</dbReference>
<dbReference type="Proteomes" id="UP001305421">
    <property type="component" value="Chromosome"/>
</dbReference>
<sequence length="147" mass="15539">MSVAVATEAHRRCALLLAPLHPRDQSALIAALPSSDEPLVRQVLRELLASSLPIDAVSAEGLEAGSSVQTDLPAVRIDWNTMAGRVSSPWLARGLTCLQGAEREFCIAALEPASRAAVVPMLANVSVLPTALEASLRRHLLDMVEAG</sequence>
<accession>A0ABY9YCU0</accession>